<accession>A0A9D3YLS7</accession>
<reference evidence="1" key="2">
    <citation type="submission" date="2020-11" db="EMBL/GenBank/DDBJ databases">
        <authorList>
            <person name="McCartney M.A."/>
            <person name="Auch B."/>
            <person name="Kono T."/>
            <person name="Mallez S."/>
            <person name="Becker A."/>
            <person name="Gohl D.M."/>
            <person name="Silverstein K.A.T."/>
            <person name="Koren S."/>
            <person name="Bechman K.B."/>
            <person name="Herman A."/>
            <person name="Abrahante J.E."/>
            <person name="Garbe J."/>
        </authorList>
    </citation>
    <scope>NUCLEOTIDE SEQUENCE</scope>
    <source>
        <strain evidence="1">Duluth1</strain>
        <tissue evidence="1">Whole animal</tissue>
    </source>
</reference>
<feature type="non-terminal residue" evidence="1">
    <location>
        <position position="204"/>
    </location>
</feature>
<keyword evidence="2" id="KW-1185">Reference proteome</keyword>
<organism evidence="1 2">
    <name type="scientific">Dreissena polymorpha</name>
    <name type="common">Zebra mussel</name>
    <name type="synonym">Mytilus polymorpha</name>
    <dbReference type="NCBI Taxonomy" id="45954"/>
    <lineage>
        <taxon>Eukaryota</taxon>
        <taxon>Metazoa</taxon>
        <taxon>Spiralia</taxon>
        <taxon>Lophotrochozoa</taxon>
        <taxon>Mollusca</taxon>
        <taxon>Bivalvia</taxon>
        <taxon>Autobranchia</taxon>
        <taxon>Heteroconchia</taxon>
        <taxon>Euheterodonta</taxon>
        <taxon>Imparidentia</taxon>
        <taxon>Neoheterodontei</taxon>
        <taxon>Myida</taxon>
        <taxon>Dreissenoidea</taxon>
        <taxon>Dreissenidae</taxon>
        <taxon>Dreissena</taxon>
    </lineage>
</organism>
<gene>
    <name evidence="1" type="ORF">DPMN_076166</name>
</gene>
<reference evidence="1" key="1">
    <citation type="journal article" date="2019" name="bioRxiv">
        <title>The Genome of the Zebra Mussel, Dreissena polymorpha: A Resource for Invasive Species Research.</title>
        <authorList>
            <person name="McCartney M.A."/>
            <person name="Auch B."/>
            <person name="Kono T."/>
            <person name="Mallez S."/>
            <person name="Zhang Y."/>
            <person name="Obille A."/>
            <person name="Becker A."/>
            <person name="Abrahante J.E."/>
            <person name="Garbe J."/>
            <person name="Badalamenti J.P."/>
            <person name="Herman A."/>
            <person name="Mangelson H."/>
            <person name="Liachko I."/>
            <person name="Sullivan S."/>
            <person name="Sone E.D."/>
            <person name="Koren S."/>
            <person name="Silverstein K.A.T."/>
            <person name="Beckman K.B."/>
            <person name="Gohl D.M."/>
        </authorList>
    </citation>
    <scope>NUCLEOTIDE SEQUENCE</scope>
    <source>
        <strain evidence="1">Duluth1</strain>
        <tissue evidence="1">Whole animal</tissue>
    </source>
</reference>
<comment type="caution">
    <text evidence="1">The sequence shown here is derived from an EMBL/GenBank/DDBJ whole genome shotgun (WGS) entry which is preliminary data.</text>
</comment>
<protein>
    <submittedName>
        <fullName evidence="1">Uncharacterized protein</fullName>
    </submittedName>
</protein>
<dbReference type="Proteomes" id="UP000828390">
    <property type="component" value="Unassembled WGS sequence"/>
</dbReference>
<evidence type="ECO:0000313" key="1">
    <source>
        <dbReference type="EMBL" id="KAH3701183.1"/>
    </source>
</evidence>
<dbReference type="AlphaFoldDB" id="A0A9D3YLS7"/>
<dbReference type="EMBL" id="JAIWYP010000015">
    <property type="protein sequence ID" value="KAH3701183.1"/>
    <property type="molecule type" value="Genomic_DNA"/>
</dbReference>
<evidence type="ECO:0000313" key="2">
    <source>
        <dbReference type="Proteomes" id="UP000828390"/>
    </source>
</evidence>
<sequence>ITKPCTPHRGYDYFAGSEASYIICKQWRHMRSIKETIGERQGALGPHRGTEWQSAKETRLVVIRLKPDCSLELINLKGRPIRTINMLNIKHVQCFVSSNKRRNVVLVRVPKEYDLVLQLTNESQRRVLLTSLEQTLVENAGSLVCHEMKEKHLYQKAFTQQKRNQLLERFFKTVFSEMDYDPTLDQEAIELTKVHQMIHLQVWF</sequence>
<proteinExistence type="predicted"/>
<name>A0A9D3YLS7_DREPO</name>